<sequence>ARINGPDECGRVIKD</sequence>
<protein>
    <submittedName>
        <fullName>LOW MR zona pellucida binding protein</fullName>
    </submittedName>
</protein>
<organism>
    <name type="scientific">Sus scrofa</name>
    <name type="common">Pig</name>
    <dbReference type="NCBI Taxonomy" id="9823"/>
    <lineage>
        <taxon>Eukaryota</taxon>
        <taxon>Metazoa</taxon>
        <taxon>Chordata</taxon>
        <taxon>Craniata</taxon>
        <taxon>Vertebrata</taxon>
        <taxon>Euteleostomi</taxon>
        <taxon>Mammalia</taxon>
        <taxon>Eutheria</taxon>
        <taxon>Laurasiatheria</taxon>
        <taxon>Artiodactyla</taxon>
        <taxon>Suina</taxon>
        <taxon>Suidae</taxon>
        <taxon>Sus</taxon>
    </lineage>
</organism>
<keyword id="KW-0903">Direct protein sequencing</keyword>
<name>Q9TRP2_PIG</name>
<proteinExistence type="evidence at protein level"/>
<reference key="1">
    <citation type="journal article" date="1992" name="Mol. Reprod. Dev.">
        <title>Characterization of low Mr zona pellucida binding proteins from boar spermatozoa and seminal plasma.</title>
        <authorList>
            <person name="Parry R.V."/>
            <person name="Barker P.J."/>
            <person name="Jones R."/>
        </authorList>
    </citation>
    <scope>PROTEIN SEQUENCE</scope>
</reference>
<accession>Q9TRP2</accession>